<organism evidence="1 2">
    <name type="scientific">Gluconobacter wancherniae NBRC 103581</name>
    <dbReference type="NCBI Taxonomy" id="656744"/>
    <lineage>
        <taxon>Bacteria</taxon>
        <taxon>Pseudomonadati</taxon>
        <taxon>Pseudomonadota</taxon>
        <taxon>Alphaproteobacteria</taxon>
        <taxon>Acetobacterales</taxon>
        <taxon>Acetobacteraceae</taxon>
        <taxon>Gluconobacter</taxon>
    </lineage>
</organism>
<dbReference type="Proteomes" id="UP000321230">
    <property type="component" value="Unassembled WGS sequence"/>
</dbReference>
<name>A0A511AY96_9PROT</name>
<proteinExistence type="predicted"/>
<dbReference type="EMBL" id="BJUZ01000001">
    <property type="protein sequence ID" value="GEK93178.1"/>
    <property type="molecule type" value="Genomic_DNA"/>
</dbReference>
<evidence type="ECO:0000313" key="1">
    <source>
        <dbReference type="EMBL" id="GEK93178.1"/>
    </source>
</evidence>
<evidence type="ECO:0000313" key="2">
    <source>
        <dbReference type="Proteomes" id="UP000321230"/>
    </source>
</evidence>
<dbReference type="GO" id="GO:0006310">
    <property type="term" value="P:DNA recombination"/>
    <property type="evidence" value="ECO:0007669"/>
    <property type="project" value="InterPro"/>
</dbReference>
<dbReference type="GO" id="GO:0000287">
    <property type="term" value="F:magnesium ion binding"/>
    <property type="evidence" value="ECO:0007669"/>
    <property type="project" value="InterPro"/>
</dbReference>
<gene>
    <name evidence="1" type="ORF">GWA01_09480</name>
</gene>
<protein>
    <submittedName>
        <fullName evidence="1">Uncharacterized protein</fullName>
    </submittedName>
</protein>
<dbReference type="AlphaFoldDB" id="A0A511AY96"/>
<sequence length="146" mass="16349">MTRTISFTLPAPFPLVNRTTGYSHFTAARQKNQMQRQVAAAAYHLRPSLPFERAHVLIERHSVGTPDTDNLWGSAKRLLDCLTTPALLNVRKEGARQRTKNKRGLGFIVDDAPRHLTLEVRGVKCRLCEQKTVVTITEIMSAEVAA</sequence>
<keyword evidence="2" id="KW-1185">Reference proteome</keyword>
<dbReference type="InterPro" id="IPR036614">
    <property type="entry name" value="RusA-like_sf"/>
</dbReference>
<reference evidence="1 2" key="1">
    <citation type="submission" date="2019-07" db="EMBL/GenBank/DDBJ databases">
        <title>Whole genome shotgun sequence of Gluconobacter wancherniae NBRC 103581.</title>
        <authorList>
            <person name="Hosoyama A."/>
            <person name="Uohara A."/>
            <person name="Ohji S."/>
            <person name="Ichikawa N."/>
        </authorList>
    </citation>
    <scope>NUCLEOTIDE SEQUENCE [LARGE SCALE GENOMIC DNA]</scope>
    <source>
        <strain evidence="1 2">NBRC 103581</strain>
    </source>
</reference>
<comment type="caution">
    <text evidence="1">The sequence shown here is derived from an EMBL/GenBank/DDBJ whole genome shotgun (WGS) entry which is preliminary data.</text>
</comment>
<dbReference type="OrthoDB" id="7275370at2"/>
<dbReference type="GO" id="GO:0006281">
    <property type="term" value="P:DNA repair"/>
    <property type="evidence" value="ECO:0007669"/>
    <property type="project" value="InterPro"/>
</dbReference>
<dbReference type="RefSeq" id="WP_146794503.1">
    <property type="nucleotide sequence ID" value="NZ_BARC01000011.1"/>
</dbReference>
<accession>A0A511AY96</accession>
<dbReference type="SUPFAM" id="SSF103084">
    <property type="entry name" value="Holliday junction resolvase RusA"/>
    <property type="match status" value="1"/>
</dbReference>